<name>A0A399CX45_9BACT</name>
<dbReference type="Pfam" id="PF08281">
    <property type="entry name" value="Sigma70_r4_2"/>
    <property type="match status" value="1"/>
</dbReference>
<reference evidence="8 9" key="1">
    <citation type="journal article" date="2015" name="Int. J. Syst. Evol. Microbiol.">
        <title>Mariniphaga sediminis sp. nov., isolated from coastal sediment.</title>
        <authorList>
            <person name="Wang F.Q."/>
            <person name="Shen Q.Y."/>
            <person name="Chen G.J."/>
            <person name="Du Z.J."/>
        </authorList>
    </citation>
    <scope>NUCLEOTIDE SEQUENCE [LARGE SCALE GENOMIC DNA]</scope>
    <source>
        <strain evidence="8 9">SY21</strain>
    </source>
</reference>
<dbReference type="RefSeq" id="WP_119351376.1">
    <property type="nucleotide sequence ID" value="NZ_QWET01000017.1"/>
</dbReference>
<dbReference type="GO" id="GO:0003677">
    <property type="term" value="F:DNA binding"/>
    <property type="evidence" value="ECO:0007669"/>
    <property type="project" value="UniProtKB-KW"/>
</dbReference>
<keyword evidence="9" id="KW-1185">Reference proteome</keyword>
<dbReference type="NCBIfam" id="TIGR02937">
    <property type="entry name" value="sigma70-ECF"/>
    <property type="match status" value="1"/>
</dbReference>
<dbReference type="InterPro" id="IPR007627">
    <property type="entry name" value="RNA_pol_sigma70_r2"/>
</dbReference>
<evidence type="ECO:0000256" key="2">
    <source>
        <dbReference type="ARBA" id="ARBA00023015"/>
    </source>
</evidence>
<evidence type="ECO:0000313" key="8">
    <source>
        <dbReference type="EMBL" id="RIH63733.1"/>
    </source>
</evidence>
<dbReference type="Proteomes" id="UP000266441">
    <property type="component" value="Unassembled WGS sequence"/>
</dbReference>
<dbReference type="Pfam" id="PF04542">
    <property type="entry name" value="Sigma70_r2"/>
    <property type="match status" value="1"/>
</dbReference>
<dbReference type="PANTHER" id="PTHR43133">
    <property type="entry name" value="RNA POLYMERASE ECF-TYPE SIGMA FACTO"/>
    <property type="match status" value="1"/>
</dbReference>
<dbReference type="SUPFAM" id="SSF88946">
    <property type="entry name" value="Sigma2 domain of RNA polymerase sigma factors"/>
    <property type="match status" value="1"/>
</dbReference>
<accession>A0A399CX45</accession>
<dbReference type="InterPro" id="IPR014284">
    <property type="entry name" value="RNA_pol_sigma-70_dom"/>
</dbReference>
<dbReference type="OrthoDB" id="670026at2"/>
<dbReference type="Gene3D" id="1.10.1740.10">
    <property type="match status" value="1"/>
</dbReference>
<dbReference type="GO" id="GO:0016987">
    <property type="term" value="F:sigma factor activity"/>
    <property type="evidence" value="ECO:0007669"/>
    <property type="project" value="UniProtKB-KW"/>
</dbReference>
<organism evidence="8 9">
    <name type="scientific">Mariniphaga sediminis</name>
    <dbReference type="NCBI Taxonomy" id="1628158"/>
    <lineage>
        <taxon>Bacteria</taxon>
        <taxon>Pseudomonadati</taxon>
        <taxon>Bacteroidota</taxon>
        <taxon>Bacteroidia</taxon>
        <taxon>Marinilabiliales</taxon>
        <taxon>Prolixibacteraceae</taxon>
        <taxon>Mariniphaga</taxon>
    </lineage>
</organism>
<comment type="similarity">
    <text evidence="1">Belongs to the sigma-70 factor family. ECF subfamily.</text>
</comment>
<evidence type="ECO:0000259" key="7">
    <source>
        <dbReference type="Pfam" id="PF08281"/>
    </source>
</evidence>
<dbReference type="InterPro" id="IPR013324">
    <property type="entry name" value="RNA_pol_sigma_r3/r4-like"/>
</dbReference>
<evidence type="ECO:0000256" key="5">
    <source>
        <dbReference type="ARBA" id="ARBA00023163"/>
    </source>
</evidence>
<comment type="caution">
    <text evidence="8">The sequence shown here is derived from an EMBL/GenBank/DDBJ whole genome shotgun (WGS) entry which is preliminary data.</text>
</comment>
<dbReference type="InterPro" id="IPR013325">
    <property type="entry name" value="RNA_pol_sigma_r2"/>
</dbReference>
<dbReference type="InterPro" id="IPR036388">
    <property type="entry name" value="WH-like_DNA-bd_sf"/>
</dbReference>
<evidence type="ECO:0000259" key="6">
    <source>
        <dbReference type="Pfam" id="PF04542"/>
    </source>
</evidence>
<evidence type="ECO:0000256" key="4">
    <source>
        <dbReference type="ARBA" id="ARBA00023125"/>
    </source>
</evidence>
<protein>
    <submittedName>
        <fullName evidence="8">RNA polymerase sigma factor</fullName>
    </submittedName>
</protein>
<dbReference type="PANTHER" id="PTHR43133:SF8">
    <property type="entry name" value="RNA POLYMERASE SIGMA FACTOR HI_1459-RELATED"/>
    <property type="match status" value="1"/>
</dbReference>
<evidence type="ECO:0000256" key="3">
    <source>
        <dbReference type="ARBA" id="ARBA00023082"/>
    </source>
</evidence>
<dbReference type="InterPro" id="IPR039425">
    <property type="entry name" value="RNA_pol_sigma-70-like"/>
</dbReference>
<keyword evidence="3" id="KW-0731">Sigma factor</keyword>
<keyword evidence="5" id="KW-0804">Transcription</keyword>
<feature type="domain" description="RNA polymerase sigma-70 region 2" evidence="6">
    <location>
        <begin position="10"/>
        <end position="75"/>
    </location>
</feature>
<feature type="domain" description="RNA polymerase sigma factor 70 region 4 type 2" evidence="7">
    <location>
        <begin position="98"/>
        <end position="150"/>
    </location>
</feature>
<dbReference type="CDD" id="cd06171">
    <property type="entry name" value="Sigma70_r4"/>
    <property type="match status" value="1"/>
</dbReference>
<evidence type="ECO:0000256" key="1">
    <source>
        <dbReference type="ARBA" id="ARBA00010641"/>
    </source>
</evidence>
<dbReference type="EMBL" id="QWET01000017">
    <property type="protein sequence ID" value="RIH63733.1"/>
    <property type="molecule type" value="Genomic_DNA"/>
</dbReference>
<sequence>MTVSEYNEAVDLYSDRLYRFVLKTIKDMHKAEDIVQDSYEKLWKNVENVDATKVKSYLFTTAYHTLIDRIRKEKRSVFSEEMNLREKSHENNYSDLKEILQEAVNRLPEMQRMVLLLRDYEGYSYKEIGEMAHLNESQVKVYIYRARVFLKSYIGKMETVL</sequence>
<dbReference type="GO" id="GO:0006352">
    <property type="term" value="P:DNA-templated transcription initiation"/>
    <property type="evidence" value="ECO:0007669"/>
    <property type="project" value="InterPro"/>
</dbReference>
<keyword evidence="2" id="KW-0805">Transcription regulation</keyword>
<keyword evidence="4" id="KW-0238">DNA-binding</keyword>
<gene>
    <name evidence="8" type="ORF">D1164_18440</name>
</gene>
<dbReference type="Gene3D" id="1.10.10.10">
    <property type="entry name" value="Winged helix-like DNA-binding domain superfamily/Winged helix DNA-binding domain"/>
    <property type="match status" value="1"/>
</dbReference>
<dbReference type="InterPro" id="IPR013249">
    <property type="entry name" value="RNA_pol_sigma70_r4_t2"/>
</dbReference>
<proteinExistence type="inferred from homology"/>
<evidence type="ECO:0000313" key="9">
    <source>
        <dbReference type="Proteomes" id="UP000266441"/>
    </source>
</evidence>
<dbReference type="AlphaFoldDB" id="A0A399CX45"/>
<dbReference type="SUPFAM" id="SSF88659">
    <property type="entry name" value="Sigma3 and sigma4 domains of RNA polymerase sigma factors"/>
    <property type="match status" value="1"/>
</dbReference>